<dbReference type="Pfam" id="PF03031">
    <property type="entry name" value="NIF"/>
    <property type="match status" value="1"/>
</dbReference>
<gene>
    <name evidence="17" type="ORF">PV327_008259</name>
</gene>
<evidence type="ECO:0000313" key="18">
    <source>
        <dbReference type="Proteomes" id="UP001168972"/>
    </source>
</evidence>
<dbReference type="Gene3D" id="3.40.50.1000">
    <property type="entry name" value="HAD superfamily/HAD-like"/>
    <property type="match status" value="1"/>
</dbReference>
<evidence type="ECO:0000256" key="13">
    <source>
        <dbReference type="ARBA" id="ARBA00061911"/>
    </source>
</evidence>
<proteinExistence type="inferred from homology"/>
<keyword evidence="4 14" id="KW-0813">Transport</keyword>
<evidence type="ECO:0000256" key="11">
    <source>
        <dbReference type="ARBA" id="ARBA00023128"/>
    </source>
</evidence>
<feature type="region of interest" description="Disordered" evidence="15">
    <location>
        <begin position="72"/>
        <end position="97"/>
    </location>
</feature>
<evidence type="ECO:0000256" key="6">
    <source>
        <dbReference type="ARBA" id="ARBA00022792"/>
    </source>
</evidence>
<dbReference type="EMBL" id="JAQQBR010001834">
    <property type="protein sequence ID" value="KAK0161852.1"/>
    <property type="molecule type" value="Genomic_DNA"/>
</dbReference>
<comment type="similarity">
    <text evidence="3 14">Belongs to the TIM50 family.</text>
</comment>
<dbReference type="Proteomes" id="UP001168972">
    <property type="component" value="Unassembled WGS sequence"/>
</dbReference>
<dbReference type="InterPro" id="IPR023214">
    <property type="entry name" value="HAD_sf"/>
</dbReference>
<keyword evidence="6" id="KW-0999">Mitochondrion inner membrane</keyword>
<evidence type="ECO:0000256" key="15">
    <source>
        <dbReference type="SAM" id="MobiDB-lite"/>
    </source>
</evidence>
<dbReference type="InterPro" id="IPR050365">
    <property type="entry name" value="TIM50"/>
</dbReference>
<dbReference type="PANTHER" id="PTHR12210">
    <property type="entry name" value="DULLARD PROTEIN PHOSPHATASE"/>
    <property type="match status" value="1"/>
</dbReference>
<evidence type="ECO:0000259" key="16">
    <source>
        <dbReference type="PROSITE" id="PS50969"/>
    </source>
</evidence>
<comment type="subunit">
    <text evidence="13">Component of the TIM23 complex at least composed of Tim23, Tim17 (Tim17a1, Tim17a2 or Tim17b1) and a Tim50.</text>
</comment>
<sequence length="389" mass="45369">MAFALRSLRIFCRNIHNGNGNGALLSLRKSNTKLNLIRITERYKSTIEDSVPKIAGSLTNISVTSSSIPSLQQNLNEKKEQNESNTNNEDEEDRKQREQSWKMMKISFIIFGVSLGAMGGMFIYDISRPVYDENGDLVEDEFSHLPFFQQLWKRLYRELTYYKKLVQEPSREKLLPDPLKYPYIQPPYTLVLEMTDVLVHPDWTYQTGWRFKKRPGVDQFLEALAPPQFEIVIYTAESGMSAFPILDSLDPNGYIMYRLVRDATRFVDGHHVKDLDAINRDLKKVIVVDWNANSVKFHPDNALKLPRWNGNDDDTTLYDLAAFLKTIHATSVDDVRDVLSYYRQFDNPLEVFRENQRKLLLQMQEDESQKEQQSNSKPLTSKWSKTFFR</sequence>
<comment type="subcellular location">
    <subcellularLocation>
        <location evidence="2 14">Mitochondrion inner membrane</location>
        <topology evidence="2 14">Single-pass membrane protein</topology>
    </subcellularLocation>
</comment>
<keyword evidence="5 14" id="KW-0812">Transmembrane</keyword>
<evidence type="ECO:0000256" key="10">
    <source>
        <dbReference type="ARBA" id="ARBA00023010"/>
    </source>
</evidence>
<reference evidence="17" key="2">
    <citation type="submission" date="2023-03" db="EMBL/GenBank/DDBJ databases">
        <authorList>
            <person name="Inwood S.N."/>
            <person name="Skelly J.G."/>
            <person name="Guhlin J."/>
            <person name="Harrop T.W.R."/>
            <person name="Goldson S.G."/>
            <person name="Dearden P.K."/>
        </authorList>
    </citation>
    <scope>NUCLEOTIDE SEQUENCE</scope>
    <source>
        <strain evidence="17">Lincoln</strain>
        <tissue evidence="17">Whole body</tissue>
    </source>
</reference>
<evidence type="ECO:0000256" key="8">
    <source>
        <dbReference type="ARBA" id="ARBA00022946"/>
    </source>
</evidence>
<evidence type="ECO:0000256" key="3">
    <source>
        <dbReference type="ARBA" id="ARBA00006344"/>
    </source>
</evidence>
<comment type="function">
    <text evidence="1 14">Essential component of the TIM23 complex, a complex that mediates the translocation of transit peptide-containing proteins across the mitochondrial inner membrane.</text>
</comment>
<dbReference type="SMART" id="SM00577">
    <property type="entry name" value="CPDc"/>
    <property type="match status" value="1"/>
</dbReference>
<evidence type="ECO:0000256" key="7">
    <source>
        <dbReference type="ARBA" id="ARBA00022927"/>
    </source>
</evidence>
<feature type="region of interest" description="Disordered" evidence="15">
    <location>
        <begin position="364"/>
        <end position="389"/>
    </location>
</feature>
<comment type="caution">
    <text evidence="17">The sequence shown here is derived from an EMBL/GenBank/DDBJ whole genome shotgun (WGS) entry which is preliminary data.</text>
</comment>
<dbReference type="InterPro" id="IPR036412">
    <property type="entry name" value="HAD-like_sf"/>
</dbReference>
<keyword evidence="7 14" id="KW-0653">Protein transport</keyword>
<evidence type="ECO:0000256" key="12">
    <source>
        <dbReference type="ARBA" id="ARBA00023136"/>
    </source>
</evidence>
<name>A0AA39F2R3_MICHY</name>
<dbReference type="AlphaFoldDB" id="A0AA39F2R3"/>
<evidence type="ECO:0000256" key="5">
    <source>
        <dbReference type="ARBA" id="ARBA00022692"/>
    </source>
</evidence>
<keyword evidence="10 14" id="KW-0811">Translocation</keyword>
<dbReference type="InterPro" id="IPR004274">
    <property type="entry name" value="FCP1_dom"/>
</dbReference>
<evidence type="ECO:0000256" key="14">
    <source>
        <dbReference type="RuleBase" id="RU365079"/>
    </source>
</evidence>
<organism evidence="17 18">
    <name type="scientific">Microctonus hyperodae</name>
    <name type="common">Parasitoid wasp</name>
    <dbReference type="NCBI Taxonomy" id="165561"/>
    <lineage>
        <taxon>Eukaryota</taxon>
        <taxon>Metazoa</taxon>
        <taxon>Ecdysozoa</taxon>
        <taxon>Arthropoda</taxon>
        <taxon>Hexapoda</taxon>
        <taxon>Insecta</taxon>
        <taxon>Pterygota</taxon>
        <taxon>Neoptera</taxon>
        <taxon>Endopterygota</taxon>
        <taxon>Hymenoptera</taxon>
        <taxon>Apocrita</taxon>
        <taxon>Ichneumonoidea</taxon>
        <taxon>Braconidae</taxon>
        <taxon>Euphorinae</taxon>
        <taxon>Microctonus</taxon>
    </lineage>
</organism>
<keyword evidence="8 14" id="KW-0809">Transit peptide</keyword>
<dbReference type="PROSITE" id="PS50969">
    <property type="entry name" value="FCP1"/>
    <property type="match status" value="1"/>
</dbReference>
<keyword evidence="18" id="KW-1185">Reference proteome</keyword>
<dbReference type="FunFam" id="3.40.50.1000:FF:000019">
    <property type="entry name" value="Mitochondrial import inner membrane translocase subunit TIM50"/>
    <property type="match status" value="1"/>
</dbReference>
<keyword evidence="9 14" id="KW-1133">Transmembrane helix</keyword>
<reference evidence="17" key="1">
    <citation type="journal article" date="2023" name="bioRxiv">
        <title>Scaffold-level genome assemblies of two parasitoid biocontrol wasps reveal the parthenogenesis mechanism and an associated novel virus.</title>
        <authorList>
            <person name="Inwood S."/>
            <person name="Skelly J."/>
            <person name="Guhlin J."/>
            <person name="Harrop T."/>
            <person name="Goldson S."/>
            <person name="Dearden P."/>
        </authorList>
    </citation>
    <scope>NUCLEOTIDE SEQUENCE</scope>
    <source>
        <strain evidence="17">Lincoln</strain>
        <tissue evidence="17">Whole body</tissue>
    </source>
</reference>
<keyword evidence="11 14" id="KW-0496">Mitochondrion</keyword>
<evidence type="ECO:0000313" key="17">
    <source>
        <dbReference type="EMBL" id="KAK0161852.1"/>
    </source>
</evidence>
<evidence type="ECO:0000256" key="4">
    <source>
        <dbReference type="ARBA" id="ARBA00022448"/>
    </source>
</evidence>
<evidence type="ECO:0000256" key="2">
    <source>
        <dbReference type="ARBA" id="ARBA00004434"/>
    </source>
</evidence>
<feature type="domain" description="FCP1 homology" evidence="16">
    <location>
        <begin position="183"/>
        <end position="327"/>
    </location>
</feature>
<feature type="transmembrane region" description="Helical" evidence="14">
    <location>
        <begin position="104"/>
        <end position="124"/>
    </location>
</feature>
<accession>A0AA39F2R3</accession>
<dbReference type="GO" id="GO:0015031">
    <property type="term" value="P:protein transport"/>
    <property type="evidence" value="ECO:0007669"/>
    <property type="project" value="UniProtKB-KW"/>
</dbReference>
<dbReference type="GO" id="GO:0005744">
    <property type="term" value="C:TIM23 mitochondrial import inner membrane translocase complex"/>
    <property type="evidence" value="ECO:0007669"/>
    <property type="project" value="UniProtKB-UniRule"/>
</dbReference>
<feature type="compositionally biased region" description="Polar residues" evidence="15">
    <location>
        <begin position="371"/>
        <end position="389"/>
    </location>
</feature>
<protein>
    <recommendedName>
        <fullName evidence="14">Mitochondrial import inner membrane translocase subunit TIM50</fullName>
    </recommendedName>
</protein>
<dbReference type="CDD" id="cd07521">
    <property type="entry name" value="HAD_FCP1-like"/>
    <property type="match status" value="1"/>
</dbReference>
<evidence type="ECO:0000256" key="9">
    <source>
        <dbReference type="ARBA" id="ARBA00022989"/>
    </source>
</evidence>
<evidence type="ECO:0000256" key="1">
    <source>
        <dbReference type="ARBA" id="ARBA00002959"/>
    </source>
</evidence>
<keyword evidence="12 14" id="KW-0472">Membrane</keyword>
<dbReference type="SUPFAM" id="SSF56784">
    <property type="entry name" value="HAD-like"/>
    <property type="match status" value="1"/>
</dbReference>